<protein>
    <submittedName>
        <fullName evidence="2">Uncharacterized protein</fullName>
    </submittedName>
</protein>
<name>A0A976IGK5_BRELC</name>
<keyword evidence="3" id="KW-1185">Reference proteome</keyword>
<feature type="compositionally biased region" description="Basic and acidic residues" evidence="1">
    <location>
        <begin position="1"/>
        <end position="11"/>
    </location>
</feature>
<evidence type="ECO:0000313" key="3">
    <source>
        <dbReference type="Proteomes" id="UP000294530"/>
    </source>
</evidence>
<sequence>MKADARGRAAEAEASAFSSSVKVSNPLQPQYPDTQRDDTPKSDYKAAGAGCRERTSATLRATKSLRAPPRQSQADSAQA</sequence>
<feature type="compositionally biased region" description="Polar residues" evidence="1">
    <location>
        <begin position="70"/>
        <end position="79"/>
    </location>
</feature>
<evidence type="ECO:0000256" key="1">
    <source>
        <dbReference type="SAM" id="MobiDB-lite"/>
    </source>
</evidence>
<gene>
    <name evidence="2" type="ORF">CCR75_003501</name>
</gene>
<accession>A0A976IGK5</accession>
<dbReference type="EMBL" id="SHOA02000004">
    <property type="protein sequence ID" value="TDH71147.1"/>
    <property type="molecule type" value="Genomic_DNA"/>
</dbReference>
<organism evidence="2 3">
    <name type="scientific">Bremia lactucae</name>
    <name type="common">Lettuce downy mildew</name>
    <dbReference type="NCBI Taxonomy" id="4779"/>
    <lineage>
        <taxon>Eukaryota</taxon>
        <taxon>Sar</taxon>
        <taxon>Stramenopiles</taxon>
        <taxon>Oomycota</taxon>
        <taxon>Peronosporomycetes</taxon>
        <taxon>Peronosporales</taxon>
        <taxon>Peronosporaceae</taxon>
        <taxon>Bremia</taxon>
    </lineage>
</organism>
<feature type="compositionally biased region" description="Low complexity" evidence="1">
    <location>
        <begin position="12"/>
        <end position="24"/>
    </location>
</feature>
<evidence type="ECO:0000313" key="2">
    <source>
        <dbReference type="EMBL" id="TDH71147.1"/>
    </source>
</evidence>
<dbReference type="KEGG" id="blac:94347266"/>
<reference evidence="2 3" key="1">
    <citation type="journal article" date="2021" name="Genome Biol.">
        <title>AFLAP: assembly-free linkage analysis pipeline using k-mers from genome sequencing data.</title>
        <authorList>
            <person name="Fletcher K."/>
            <person name="Zhang L."/>
            <person name="Gil J."/>
            <person name="Han R."/>
            <person name="Cavanaugh K."/>
            <person name="Michelmore R."/>
        </authorList>
    </citation>
    <scope>NUCLEOTIDE SEQUENCE [LARGE SCALE GENOMIC DNA]</scope>
    <source>
        <strain evidence="2 3">SF5</strain>
    </source>
</reference>
<feature type="compositionally biased region" description="Basic and acidic residues" evidence="1">
    <location>
        <begin position="34"/>
        <end position="44"/>
    </location>
</feature>
<comment type="caution">
    <text evidence="2">The sequence shown here is derived from an EMBL/GenBank/DDBJ whole genome shotgun (WGS) entry which is preliminary data.</text>
</comment>
<feature type="region of interest" description="Disordered" evidence="1">
    <location>
        <begin position="1"/>
        <end position="79"/>
    </location>
</feature>
<dbReference type="GeneID" id="94347266"/>
<dbReference type="AlphaFoldDB" id="A0A976IGK5"/>
<proteinExistence type="predicted"/>
<dbReference type="RefSeq" id="XP_067820646.1">
    <property type="nucleotide sequence ID" value="XM_067961595.1"/>
</dbReference>
<dbReference type="Proteomes" id="UP000294530">
    <property type="component" value="Unassembled WGS sequence"/>
</dbReference>